<dbReference type="Gene3D" id="1.25.40.10">
    <property type="entry name" value="Tetratricopeptide repeat domain"/>
    <property type="match status" value="1"/>
</dbReference>
<name>A0A7J0HAZ2_9ERIC</name>
<proteinExistence type="predicted"/>
<comment type="caution">
    <text evidence="1">The sequence shown here is derived from an EMBL/GenBank/DDBJ whole genome shotgun (WGS) entry which is preliminary data.</text>
</comment>
<gene>
    <name evidence="1" type="ORF">Acr_28g0008930</name>
</gene>
<accession>A0A7J0HAZ2</accession>
<keyword evidence="2" id="KW-1185">Reference proteome</keyword>
<evidence type="ECO:0000313" key="2">
    <source>
        <dbReference type="Proteomes" id="UP000585474"/>
    </source>
</evidence>
<dbReference type="Proteomes" id="UP000585474">
    <property type="component" value="Unassembled WGS sequence"/>
</dbReference>
<dbReference type="SUPFAM" id="SSF48452">
    <property type="entry name" value="TPR-like"/>
    <property type="match status" value="1"/>
</dbReference>
<dbReference type="AlphaFoldDB" id="A0A7J0HAZ2"/>
<reference evidence="1 2" key="1">
    <citation type="submission" date="2019-07" db="EMBL/GenBank/DDBJ databases">
        <title>De Novo Assembly of kiwifruit Actinidia rufa.</title>
        <authorList>
            <person name="Sugita-Konishi S."/>
            <person name="Sato K."/>
            <person name="Mori E."/>
            <person name="Abe Y."/>
            <person name="Kisaki G."/>
            <person name="Hamano K."/>
            <person name="Suezawa K."/>
            <person name="Otani M."/>
            <person name="Fukuda T."/>
            <person name="Manabe T."/>
            <person name="Gomi K."/>
            <person name="Tabuchi M."/>
            <person name="Akimitsu K."/>
            <person name="Kataoka I."/>
        </authorList>
    </citation>
    <scope>NUCLEOTIDE SEQUENCE [LARGE SCALE GENOMIC DNA]</scope>
    <source>
        <strain evidence="2">cv. Fuchu</strain>
    </source>
</reference>
<dbReference type="InterPro" id="IPR011990">
    <property type="entry name" value="TPR-like_helical_dom_sf"/>
</dbReference>
<sequence>MSTAEEYYSRAILADPKDGEVLSQYANVVWVIHLDEDRASSYFERAVHAAPADSHVHAAYAKQRKAKKMQMVFVSSLAFPKRSLGFCKCIDTEVLLLFQRDSLLGRNYRFLPIVDGFIVMLRWGSSSSSHVI</sequence>
<dbReference type="PANTHER" id="PTHR26312:SF225">
    <property type="entry name" value="TPR REPEAT PROTEIN"/>
    <property type="match status" value="1"/>
</dbReference>
<organism evidence="1 2">
    <name type="scientific">Actinidia rufa</name>
    <dbReference type="NCBI Taxonomy" id="165716"/>
    <lineage>
        <taxon>Eukaryota</taxon>
        <taxon>Viridiplantae</taxon>
        <taxon>Streptophyta</taxon>
        <taxon>Embryophyta</taxon>
        <taxon>Tracheophyta</taxon>
        <taxon>Spermatophyta</taxon>
        <taxon>Magnoliopsida</taxon>
        <taxon>eudicotyledons</taxon>
        <taxon>Gunneridae</taxon>
        <taxon>Pentapetalae</taxon>
        <taxon>asterids</taxon>
        <taxon>Ericales</taxon>
        <taxon>Actinidiaceae</taxon>
        <taxon>Actinidia</taxon>
    </lineage>
</organism>
<dbReference type="OrthoDB" id="1926212at2759"/>
<dbReference type="PANTHER" id="PTHR26312">
    <property type="entry name" value="TETRATRICOPEPTIDE REPEAT PROTEIN 5"/>
    <property type="match status" value="1"/>
</dbReference>
<protein>
    <submittedName>
        <fullName evidence="1">Tetratricopeptide repeat (TPR)-like superfamily protein</fullName>
    </submittedName>
</protein>
<evidence type="ECO:0000313" key="1">
    <source>
        <dbReference type="EMBL" id="GFZ20188.1"/>
    </source>
</evidence>
<dbReference type="EMBL" id="BJWL01000028">
    <property type="protein sequence ID" value="GFZ20188.1"/>
    <property type="molecule type" value="Genomic_DNA"/>
</dbReference>